<evidence type="ECO:0000313" key="2">
    <source>
        <dbReference type="EMBL" id="UWP58211.1"/>
    </source>
</evidence>
<dbReference type="SUPFAM" id="SSF109604">
    <property type="entry name" value="HD-domain/PDEase-like"/>
    <property type="match status" value="1"/>
</dbReference>
<dbReference type="InterPro" id="IPR006674">
    <property type="entry name" value="HD_domain"/>
</dbReference>
<dbReference type="InterPro" id="IPR003607">
    <property type="entry name" value="HD/PDEase_dom"/>
</dbReference>
<dbReference type="Proteomes" id="UP001060164">
    <property type="component" value="Chromosome"/>
</dbReference>
<organism evidence="2 3">
    <name type="scientific">Ruminococcus gauvreauii</name>
    <dbReference type="NCBI Taxonomy" id="438033"/>
    <lineage>
        <taxon>Bacteria</taxon>
        <taxon>Bacillati</taxon>
        <taxon>Bacillota</taxon>
        <taxon>Clostridia</taxon>
        <taxon>Eubacteriales</taxon>
        <taxon>Oscillospiraceae</taxon>
        <taxon>Ruminococcus</taxon>
    </lineage>
</organism>
<dbReference type="EMBL" id="CP102290">
    <property type="protein sequence ID" value="UWP58211.1"/>
    <property type="molecule type" value="Genomic_DNA"/>
</dbReference>
<dbReference type="Gene3D" id="1.10.3210.10">
    <property type="entry name" value="Hypothetical protein af1432"/>
    <property type="match status" value="1"/>
</dbReference>
<dbReference type="Pfam" id="PF01966">
    <property type="entry name" value="HD"/>
    <property type="match status" value="1"/>
</dbReference>
<gene>
    <name evidence="2" type="ORF">NQ502_12570</name>
</gene>
<reference evidence="2" key="1">
    <citation type="journal article" date="2022" name="Cell">
        <title>Design, construction, and in vivo augmentation of a complex gut microbiome.</title>
        <authorList>
            <person name="Cheng A.G."/>
            <person name="Ho P.Y."/>
            <person name="Aranda-Diaz A."/>
            <person name="Jain S."/>
            <person name="Yu F.B."/>
            <person name="Meng X."/>
            <person name="Wang M."/>
            <person name="Iakiviak M."/>
            <person name="Nagashima K."/>
            <person name="Zhao A."/>
            <person name="Murugkar P."/>
            <person name="Patil A."/>
            <person name="Atabakhsh K."/>
            <person name="Weakley A."/>
            <person name="Yan J."/>
            <person name="Brumbaugh A.R."/>
            <person name="Higginbottom S."/>
            <person name="Dimas A."/>
            <person name="Shiver A.L."/>
            <person name="Deutschbauer A."/>
            <person name="Neff N."/>
            <person name="Sonnenburg J.L."/>
            <person name="Huang K.C."/>
            <person name="Fischbach M.A."/>
        </authorList>
    </citation>
    <scope>NUCLEOTIDE SEQUENCE</scope>
    <source>
        <strain evidence="2">DSM 19829</strain>
    </source>
</reference>
<evidence type="ECO:0000313" key="3">
    <source>
        <dbReference type="Proteomes" id="UP001060164"/>
    </source>
</evidence>
<name>A0ABY5VD98_9FIRM</name>
<sequence>MDITVSEDIDAEFLEEVEIILKDGEFKKLSRYIQHKNTTRLMHSINVSYISWVIAKKTGCDARAAARAGILHDFCLFDFDGKSESGEAQVFHHPKAAAKKSQEHFEVSEKEQKAILTHMFPLGPLPSSKEAWIISCADKFCACVERFHIAVALARRNRIVVGSA</sequence>
<proteinExistence type="predicted"/>
<protein>
    <submittedName>
        <fullName evidence="2">HD domain-containing protein</fullName>
    </submittedName>
</protein>
<accession>A0ABY5VD98</accession>
<dbReference type="SMART" id="SM00471">
    <property type="entry name" value="HDc"/>
    <property type="match status" value="1"/>
</dbReference>
<evidence type="ECO:0000259" key="1">
    <source>
        <dbReference type="SMART" id="SM00471"/>
    </source>
</evidence>
<feature type="domain" description="HD/PDEase" evidence="1">
    <location>
        <begin position="36"/>
        <end position="152"/>
    </location>
</feature>
<dbReference type="RefSeq" id="WP_028529270.1">
    <property type="nucleotide sequence ID" value="NZ_CABLBR010000021.1"/>
</dbReference>
<keyword evidence="3" id="KW-1185">Reference proteome</keyword>